<keyword evidence="2" id="KW-1185">Reference proteome</keyword>
<dbReference type="InterPro" id="IPR036390">
    <property type="entry name" value="WH_DNA-bd_sf"/>
</dbReference>
<reference evidence="1" key="1">
    <citation type="submission" date="2020-06" db="EMBL/GenBank/DDBJ databases">
        <title>Paenibacillus sp. nov., isolated from soil.</title>
        <authorList>
            <person name="Seo Y.L."/>
        </authorList>
    </citation>
    <scope>NUCLEOTIDE SEQUENCE [LARGE SCALE GENOMIC DNA]</scope>
    <source>
        <strain evidence="1">JW14</strain>
    </source>
</reference>
<evidence type="ECO:0000313" key="1">
    <source>
        <dbReference type="EMBL" id="NUU61661.1"/>
    </source>
</evidence>
<proteinExistence type="predicted"/>
<name>A0A850EUQ9_9BACL</name>
<protein>
    <submittedName>
        <fullName evidence="1">Uncharacterized protein</fullName>
    </submittedName>
</protein>
<dbReference type="Proteomes" id="UP000564806">
    <property type="component" value="Unassembled WGS sequence"/>
</dbReference>
<organism evidence="1 2">
    <name type="scientific">Paenibacillus agri</name>
    <dbReference type="NCBI Taxonomy" id="2744309"/>
    <lineage>
        <taxon>Bacteria</taxon>
        <taxon>Bacillati</taxon>
        <taxon>Bacillota</taxon>
        <taxon>Bacilli</taxon>
        <taxon>Bacillales</taxon>
        <taxon>Paenibacillaceae</taxon>
        <taxon>Paenibacillus</taxon>
    </lineage>
</organism>
<sequence length="99" mass="11096">MRADVQNLFIGIHMLYFAHEKDLTIAGMQPELEKLGYRVAEREVKQELERLTQENFLTAHDDAYSLTGTGIEEFKAIQDKLGVLCTEVLKPVKAAGTTG</sequence>
<dbReference type="EMBL" id="JABWCS010000210">
    <property type="protein sequence ID" value="NUU61661.1"/>
    <property type="molecule type" value="Genomic_DNA"/>
</dbReference>
<evidence type="ECO:0000313" key="2">
    <source>
        <dbReference type="Proteomes" id="UP000564806"/>
    </source>
</evidence>
<gene>
    <name evidence="1" type="ORF">HPT30_15060</name>
</gene>
<dbReference type="SUPFAM" id="SSF46785">
    <property type="entry name" value="Winged helix' DNA-binding domain"/>
    <property type="match status" value="1"/>
</dbReference>
<accession>A0A850EUQ9</accession>
<comment type="caution">
    <text evidence="1">The sequence shown here is derived from an EMBL/GenBank/DDBJ whole genome shotgun (WGS) entry which is preliminary data.</text>
</comment>
<dbReference type="AlphaFoldDB" id="A0A850EUQ9"/>
<dbReference type="RefSeq" id="WP_175372167.1">
    <property type="nucleotide sequence ID" value="NZ_JABWCS010000210.1"/>
</dbReference>